<dbReference type="EMBL" id="CP085043">
    <property type="protein sequence ID" value="UZF16136.1"/>
    <property type="molecule type" value="Genomic_DNA"/>
</dbReference>
<name>A0ABY6NGH8_RALSL</name>
<reference evidence="1" key="1">
    <citation type="submission" date="2021-10" db="EMBL/GenBank/DDBJ databases">
        <title>Complete genome sequences of five Ralstonia solancearum strains isolated from sunflower.</title>
        <authorList>
            <person name="She X."/>
            <person name="He Z."/>
        </authorList>
    </citation>
    <scope>NUCLEOTIDE SEQUENCE</scope>
    <source>
        <strain evidence="1">RS638</strain>
    </source>
</reference>
<gene>
    <name evidence="1" type="ORF">LH706_06760</name>
</gene>
<evidence type="ECO:0000313" key="1">
    <source>
        <dbReference type="EMBL" id="UZF16136.1"/>
    </source>
</evidence>
<organism evidence="1">
    <name type="scientific">Ralstonia solanacearum</name>
    <name type="common">Pseudomonas solanacearum</name>
    <dbReference type="NCBI Taxonomy" id="305"/>
    <lineage>
        <taxon>Bacteria</taxon>
        <taxon>Pseudomonadati</taxon>
        <taxon>Pseudomonadota</taxon>
        <taxon>Betaproteobacteria</taxon>
        <taxon>Burkholderiales</taxon>
        <taxon>Burkholderiaceae</taxon>
        <taxon>Ralstonia</taxon>
        <taxon>Ralstonia solanacearum species complex</taxon>
    </lineage>
</organism>
<accession>A0ABY6NGH8</accession>
<protein>
    <submittedName>
        <fullName evidence="1">Uncharacterized protein</fullName>
    </submittedName>
</protein>
<proteinExistence type="predicted"/>
<sequence>MLTVDLPLDTNLKDLIMNIEKDTLAKIANGSDARGQTYHAIREGEIVSQVQEDELPGALEKLNADHLLILLVENNRGEDFKAGGTINIHIYSPKYTFEGYTDLYLNEHGARVVAPMEWQAWDGNIGYFK</sequence>